<feature type="domain" description="WW" evidence="1">
    <location>
        <begin position="7"/>
        <end position="40"/>
    </location>
</feature>
<dbReference type="Proteomes" id="UP000676336">
    <property type="component" value="Unassembled WGS sequence"/>
</dbReference>
<dbReference type="Gene3D" id="2.20.70.10">
    <property type="match status" value="1"/>
</dbReference>
<reference evidence="2" key="1">
    <citation type="submission" date="2021-02" db="EMBL/GenBank/DDBJ databases">
        <authorList>
            <person name="Nowell W R."/>
        </authorList>
    </citation>
    <scope>NUCLEOTIDE SEQUENCE</scope>
</reference>
<dbReference type="GO" id="GO:0035329">
    <property type="term" value="P:hippo signaling"/>
    <property type="evidence" value="ECO:0007669"/>
    <property type="project" value="InterPro"/>
</dbReference>
<dbReference type="PROSITE" id="PS50020">
    <property type="entry name" value="WW_DOMAIN_2"/>
    <property type="match status" value="1"/>
</dbReference>
<dbReference type="InterPro" id="IPR001202">
    <property type="entry name" value="WW_dom"/>
</dbReference>
<dbReference type="GO" id="GO:0008285">
    <property type="term" value="P:negative regulation of cell population proliferation"/>
    <property type="evidence" value="ECO:0007669"/>
    <property type="project" value="TreeGrafter"/>
</dbReference>
<gene>
    <name evidence="2" type="ORF">SMN809_LOCUS49218</name>
</gene>
<protein>
    <recommendedName>
        <fullName evidence="1">WW domain-containing protein</fullName>
    </recommendedName>
</protein>
<organism evidence="2 3">
    <name type="scientific">Rotaria magnacalcarata</name>
    <dbReference type="NCBI Taxonomy" id="392030"/>
    <lineage>
        <taxon>Eukaryota</taxon>
        <taxon>Metazoa</taxon>
        <taxon>Spiralia</taxon>
        <taxon>Gnathifera</taxon>
        <taxon>Rotifera</taxon>
        <taxon>Eurotatoria</taxon>
        <taxon>Bdelloidea</taxon>
        <taxon>Philodinida</taxon>
        <taxon>Philodinidae</taxon>
        <taxon>Rotaria</taxon>
    </lineage>
</organism>
<dbReference type="GO" id="GO:0006915">
    <property type="term" value="P:apoptotic process"/>
    <property type="evidence" value="ECO:0007669"/>
    <property type="project" value="InterPro"/>
</dbReference>
<dbReference type="EMBL" id="CAJOBI010159996">
    <property type="protein sequence ID" value="CAF4847151.1"/>
    <property type="molecule type" value="Genomic_DNA"/>
</dbReference>
<proteinExistence type="predicted"/>
<dbReference type="InterPro" id="IPR036020">
    <property type="entry name" value="WW_dom_sf"/>
</dbReference>
<dbReference type="GO" id="GO:0060090">
    <property type="term" value="F:molecular adaptor activity"/>
    <property type="evidence" value="ECO:0007669"/>
    <property type="project" value="InterPro"/>
</dbReference>
<dbReference type="GO" id="GO:0043065">
    <property type="term" value="P:positive regulation of apoptotic process"/>
    <property type="evidence" value="ECO:0007669"/>
    <property type="project" value="TreeGrafter"/>
</dbReference>
<comment type="caution">
    <text evidence="2">The sequence shown here is derived from an EMBL/GenBank/DDBJ whole genome shotgun (WGS) entry which is preliminary data.</text>
</comment>
<dbReference type="PANTHER" id="PTHR47522:SF2">
    <property type="entry name" value="PROTEIN SALVADOR HOMOLOG 1"/>
    <property type="match status" value="1"/>
</dbReference>
<sequence length="67" mass="7966">MNDESDDELPSNWEMGKTNDGRIFYIDHQTKNTQWEHPITKKLKMIPQDLPFGWKEVIEKDGTVLYI</sequence>
<feature type="non-terminal residue" evidence="2">
    <location>
        <position position="1"/>
    </location>
</feature>
<evidence type="ECO:0000313" key="3">
    <source>
        <dbReference type="Proteomes" id="UP000676336"/>
    </source>
</evidence>
<dbReference type="SUPFAM" id="SSF51045">
    <property type="entry name" value="WW domain"/>
    <property type="match status" value="1"/>
</dbReference>
<accession>A0A8S3BS78</accession>
<dbReference type="PANTHER" id="PTHR47522">
    <property type="entry name" value="SALVADOR FAMILY WW DOMAIN-CONTAINING PROTEIN 1"/>
    <property type="match status" value="1"/>
</dbReference>
<dbReference type="InterPro" id="IPR030030">
    <property type="entry name" value="Sav"/>
</dbReference>
<dbReference type="AlphaFoldDB" id="A0A8S3BS78"/>
<dbReference type="Pfam" id="PF00397">
    <property type="entry name" value="WW"/>
    <property type="match status" value="1"/>
</dbReference>
<evidence type="ECO:0000313" key="2">
    <source>
        <dbReference type="EMBL" id="CAF4847151.1"/>
    </source>
</evidence>
<dbReference type="SMART" id="SM00456">
    <property type="entry name" value="WW"/>
    <property type="match status" value="1"/>
</dbReference>
<dbReference type="CDD" id="cd00201">
    <property type="entry name" value="WW"/>
    <property type="match status" value="1"/>
</dbReference>
<name>A0A8S3BS78_9BILA</name>
<evidence type="ECO:0000259" key="1">
    <source>
        <dbReference type="PROSITE" id="PS50020"/>
    </source>
</evidence>
<dbReference type="PROSITE" id="PS01159">
    <property type="entry name" value="WW_DOMAIN_1"/>
    <property type="match status" value="1"/>
</dbReference>
<dbReference type="GO" id="GO:0005829">
    <property type="term" value="C:cytosol"/>
    <property type="evidence" value="ECO:0007669"/>
    <property type="project" value="TreeGrafter"/>
</dbReference>